<dbReference type="EMBL" id="JBEZFP010000008">
    <property type="protein sequence ID" value="MEU8132824.1"/>
    <property type="molecule type" value="Genomic_DNA"/>
</dbReference>
<comment type="similarity">
    <text evidence="1">Belongs to the ABC transporter superfamily.</text>
</comment>
<gene>
    <name evidence="6" type="ORF">AB0C36_04880</name>
</gene>
<evidence type="ECO:0000256" key="3">
    <source>
        <dbReference type="ARBA" id="ARBA00022741"/>
    </source>
</evidence>
<dbReference type="Proteomes" id="UP001551482">
    <property type="component" value="Unassembled WGS sequence"/>
</dbReference>
<dbReference type="SMART" id="SM00382">
    <property type="entry name" value="AAA"/>
    <property type="match status" value="1"/>
</dbReference>
<protein>
    <submittedName>
        <fullName evidence="6">ATP-binding cassette domain-containing protein</fullName>
    </submittedName>
</protein>
<accession>A0ABV3DAP7</accession>
<keyword evidence="3" id="KW-0547">Nucleotide-binding</keyword>
<dbReference type="RefSeq" id="WP_358349288.1">
    <property type="nucleotide sequence ID" value="NZ_JBEZFP010000008.1"/>
</dbReference>
<proteinExistence type="inferred from homology"/>
<evidence type="ECO:0000256" key="1">
    <source>
        <dbReference type="ARBA" id="ARBA00005417"/>
    </source>
</evidence>
<organism evidence="6 7">
    <name type="scientific">Streptodolium elevatio</name>
    <dbReference type="NCBI Taxonomy" id="3157996"/>
    <lineage>
        <taxon>Bacteria</taxon>
        <taxon>Bacillati</taxon>
        <taxon>Actinomycetota</taxon>
        <taxon>Actinomycetes</taxon>
        <taxon>Kitasatosporales</taxon>
        <taxon>Streptomycetaceae</taxon>
        <taxon>Streptodolium</taxon>
    </lineage>
</organism>
<dbReference type="InterPro" id="IPR003439">
    <property type="entry name" value="ABC_transporter-like_ATP-bd"/>
</dbReference>
<dbReference type="PANTHER" id="PTHR43335">
    <property type="entry name" value="ABC TRANSPORTER, ATP-BINDING PROTEIN"/>
    <property type="match status" value="1"/>
</dbReference>
<name>A0ABV3DAP7_9ACTN</name>
<dbReference type="PANTHER" id="PTHR43335:SF4">
    <property type="entry name" value="ABC TRANSPORTER, ATP-BINDING PROTEIN"/>
    <property type="match status" value="1"/>
</dbReference>
<sequence length="227" mass="23127">MSARGVEIVADGIAVRGPSGTVVQDVALDARPGSVSVLVGPGGSGRTSLLLALGARFRTSRGTITVDGTPLPRGAAHARRRITVARAAPAVDLEERLTVGELAAERRAIGGPRVSDESLADAFDLMDLPFTPHTLAGDLSRVEQLLLLLALAAAEQPGGVLVDDVDSGIAGTDLDRAWHAVRALAHSGPTVVATATAPPPPGASAADLVVVLPGHQTHLRAKSGGRR</sequence>
<evidence type="ECO:0000256" key="2">
    <source>
        <dbReference type="ARBA" id="ARBA00022448"/>
    </source>
</evidence>
<keyword evidence="4 6" id="KW-0067">ATP-binding</keyword>
<feature type="domain" description="AAA+ ATPase" evidence="5">
    <location>
        <begin position="32"/>
        <end position="215"/>
    </location>
</feature>
<comment type="caution">
    <text evidence="6">The sequence shown here is derived from an EMBL/GenBank/DDBJ whole genome shotgun (WGS) entry which is preliminary data.</text>
</comment>
<evidence type="ECO:0000256" key="4">
    <source>
        <dbReference type="ARBA" id="ARBA00022840"/>
    </source>
</evidence>
<dbReference type="InterPro" id="IPR003593">
    <property type="entry name" value="AAA+_ATPase"/>
</dbReference>
<dbReference type="SUPFAM" id="SSF52540">
    <property type="entry name" value="P-loop containing nucleoside triphosphate hydrolases"/>
    <property type="match status" value="1"/>
</dbReference>
<dbReference type="Pfam" id="PF00005">
    <property type="entry name" value="ABC_tran"/>
    <property type="match status" value="1"/>
</dbReference>
<keyword evidence="2" id="KW-0813">Transport</keyword>
<reference evidence="6 7" key="1">
    <citation type="submission" date="2024-06" db="EMBL/GenBank/DDBJ databases">
        <title>The Natural Products Discovery Center: Release of the First 8490 Sequenced Strains for Exploring Actinobacteria Biosynthetic Diversity.</title>
        <authorList>
            <person name="Kalkreuter E."/>
            <person name="Kautsar S.A."/>
            <person name="Yang D."/>
            <person name="Bader C.D."/>
            <person name="Teijaro C.N."/>
            <person name="Fluegel L."/>
            <person name="Davis C.M."/>
            <person name="Simpson J.R."/>
            <person name="Lauterbach L."/>
            <person name="Steele A.D."/>
            <person name="Gui C."/>
            <person name="Meng S."/>
            <person name="Li G."/>
            <person name="Viehrig K."/>
            <person name="Ye F."/>
            <person name="Su P."/>
            <person name="Kiefer A.F."/>
            <person name="Nichols A."/>
            <person name="Cepeda A.J."/>
            <person name="Yan W."/>
            <person name="Fan B."/>
            <person name="Jiang Y."/>
            <person name="Adhikari A."/>
            <person name="Zheng C.-J."/>
            <person name="Schuster L."/>
            <person name="Cowan T.M."/>
            <person name="Smanski M.J."/>
            <person name="Chevrette M.G."/>
            <person name="De Carvalho L.P.S."/>
            <person name="Shen B."/>
        </authorList>
    </citation>
    <scope>NUCLEOTIDE SEQUENCE [LARGE SCALE GENOMIC DNA]</scope>
    <source>
        <strain evidence="6 7">NPDC048946</strain>
    </source>
</reference>
<evidence type="ECO:0000313" key="6">
    <source>
        <dbReference type="EMBL" id="MEU8132824.1"/>
    </source>
</evidence>
<evidence type="ECO:0000259" key="5">
    <source>
        <dbReference type="SMART" id="SM00382"/>
    </source>
</evidence>
<dbReference type="InterPro" id="IPR027417">
    <property type="entry name" value="P-loop_NTPase"/>
</dbReference>
<evidence type="ECO:0000313" key="7">
    <source>
        <dbReference type="Proteomes" id="UP001551482"/>
    </source>
</evidence>
<dbReference type="Gene3D" id="3.40.50.300">
    <property type="entry name" value="P-loop containing nucleotide triphosphate hydrolases"/>
    <property type="match status" value="1"/>
</dbReference>
<dbReference type="GO" id="GO:0005524">
    <property type="term" value="F:ATP binding"/>
    <property type="evidence" value="ECO:0007669"/>
    <property type="project" value="UniProtKB-KW"/>
</dbReference>
<keyword evidence="7" id="KW-1185">Reference proteome</keyword>